<dbReference type="SUPFAM" id="SSF141322">
    <property type="entry name" value="NfeD domain-like"/>
    <property type="match status" value="1"/>
</dbReference>
<evidence type="ECO:0000256" key="4">
    <source>
        <dbReference type="ARBA" id="ARBA00023136"/>
    </source>
</evidence>
<gene>
    <name evidence="7" type="ORF">HLPCO_001428</name>
</gene>
<dbReference type="InterPro" id="IPR052165">
    <property type="entry name" value="Membrane_assoc_protease"/>
</dbReference>
<dbReference type="Gene3D" id="2.40.50.140">
    <property type="entry name" value="Nucleic acid-binding proteins"/>
    <property type="match status" value="1"/>
</dbReference>
<protein>
    <submittedName>
        <fullName evidence="7">Integral membrane protein</fullName>
    </submittedName>
</protein>
<dbReference type="GO" id="GO:0005886">
    <property type="term" value="C:plasma membrane"/>
    <property type="evidence" value="ECO:0007669"/>
    <property type="project" value="TreeGrafter"/>
</dbReference>
<evidence type="ECO:0000256" key="5">
    <source>
        <dbReference type="SAM" id="Phobius"/>
    </source>
</evidence>
<comment type="subcellular location">
    <subcellularLocation>
        <location evidence="1">Membrane</location>
        <topology evidence="1">Multi-pass membrane protein</topology>
    </subcellularLocation>
</comment>
<keyword evidence="2 5" id="KW-0812">Transmembrane</keyword>
<dbReference type="Pfam" id="PF01957">
    <property type="entry name" value="NfeD"/>
    <property type="match status" value="1"/>
</dbReference>
<dbReference type="EMBL" id="AFNU02000004">
    <property type="protein sequence ID" value="ERJ12442.1"/>
    <property type="molecule type" value="Genomic_DNA"/>
</dbReference>
<sequence>MPEEAALVWLILGILLFIIEALTFSLVTVWFSLGAFVTMFVAMAFPDNIPLQIAVFLVTSIILLVFTRDIAIKKLKVGTIKTNVESLVGKRAIVTKRIEEFNYGEVRINGKYWTAKSYDGATIEVETIVEITAISGVKLVVKKSSEQ</sequence>
<dbReference type="Proteomes" id="UP000005707">
    <property type="component" value="Unassembled WGS sequence"/>
</dbReference>
<evidence type="ECO:0000256" key="1">
    <source>
        <dbReference type="ARBA" id="ARBA00004141"/>
    </source>
</evidence>
<dbReference type="PANTHER" id="PTHR33507">
    <property type="entry name" value="INNER MEMBRANE PROTEIN YBBJ"/>
    <property type="match status" value="1"/>
</dbReference>
<feature type="transmembrane region" description="Helical" evidence="5">
    <location>
        <begin position="7"/>
        <end position="37"/>
    </location>
</feature>
<accession>U2DVQ1</accession>
<keyword evidence="8" id="KW-1185">Reference proteome</keyword>
<feature type="transmembrane region" description="Helical" evidence="5">
    <location>
        <begin position="49"/>
        <end position="66"/>
    </location>
</feature>
<dbReference type="InterPro" id="IPR012340">
    <property type="entry name" value="NA-bd_OB-fold"/>
</dbReference>
<name>U2DVQ1_9MOLU</name>
<keyword evidence="3 5" id="KW-1133">Transmembrane helix</keyword>
<dbReference type="AlphaFoldDB" id="U2DVQ1"/>
<evidence type="ECO:0000256" key="2">
    <source>
        <dbReference type="ARBA" id="ARBA00022692"/>
    </source>
</evidence>
<dbReference type="eggNOG" id="COG1585">
    <property type="taxonomic scope" value="Bacteria"/>
</dbReference>
<reference evidence="7 8" key="1">
    <citation type="journal article" date="2011" name="J. Bacteriol.">
        <title>Genome sequence of Haloplasma contractile, an unusual contractile bacterium from a deep-sea anoxic brine lake.</title>
        <authorList>
            <person name="Antunes A."/>
            <person name="Alam I."/>
            <person name="El Dorry H."/>
            <person name="Siam R."/>
            <person name="Robertson A."/>
            <person name="Bajic V.B."/>
            <person name="Stingl U."/>
        </authorList>
    </citation>
    <scope>NUCLEOTIDE SEQUENCE [LARGE SCALE GENOMIC DNA]</scope>
    <source>
        <strain evidence="7 8">SSD-17B</strain>
    </source>
</reference>
<evidence type="ECO:0000259" key="6">
    <source>
        <dbReference type="Pfam" id="PF01957"/>
    </source>
</evidence>
<dbReference type="InParanoid" id="U2DVQ1"/>
<dbReference type="OrthoDB" id="5054at2"/>
<evidence type="ECO:0000313" key="8">
    <source>
        <dbReference type="Proteomes" id="UP000005707"/>
    </source>
</evidence>
<feature type="domain" description="NfeD-like C-terminal" evidence="6">
    <location>
        <begin position="84"/>
        <end position="143"/>
    </location>
</feature>
<dbReference type="STRING" id="1033810.HLPCO_001428"/>
<reference evidence="7 8" key="2">
    <citation type="journal article" date="2013" name="PLoS ONE">
        <title>INDIGO - INtegrated Data Warehouse of MIcrobial GenOmes with Examples from the Red Sea Extremophiles.</title>
        <authorList>
            <person name="Alam I."/>
            <person name="Antunes A."/>
            <person name="Kamau A.A."/>
            <person name="Ba Alawi W."/>
            <person name="Kalkatawi M."/>
            <person name="Stingl U."/>
            <person name="Bajic V.B."/>
        </authorList>
    </citation>
    <scope>NUCLEOTIDE SEQUENCE [LARGE SCALE GENOMIC DNA]</scope>
    <source>
        <strain evidence="7 8">SSD-17B</strain>
    </source>
</reference>
<evidence type="ECO:0000256" key="3">
    <source>
        <dbReference type="ARBA" id="ARBA00022989"/>
    </source>
</evidence>
<proteinExistence type="predicted"/>
<comment type="caution">
    <text evidence="7">The sequence shown here is derived from an EMBL/GenBank/DDBJ whole genome shotgun (WGS) entry which is preliminary data.</text>
</comment>
<keyword evidence="4 5" id="KW-0472">Membrane</keyword>
<dbReference type="PANTHER" id="PTHR33507:SF3">
    <property type="entry name" value="INNER MEMBRANE PROTEIN YBBJ"/>
    <property type="match status" value="1"/>
</dbReference>
<dbReference type="InterPro" id="IPR002810">
    <property type="entry name" value="NfeD-like_C"/>
</dbReference>
<organism evidence="7 8">
    <name type="scientific">Haloplasma contractile SSD-17B</name>
    <dbReference type="NCBI Taxonomy" id="1033810"/>
    <lineage>
        <taxon>Bacteria</taxon>
        <taxon>Bacillati</taxon>
        <taxon>Mycoplasmatota</taxon>
        <taxon>Mollicutes</taxon>
        <taxon>Haloplasmatales</taxon>
        <taxon>Haloplasmataceae</taxon>
        <taxon>Haloplasma</taxon>
    </lineage>
</organism>
<dbReference type="RefSeq" id="WP_008824978.1">
    <property type="nucleotide sequence ID" value="NZ_AFNU02000004.1"/>
</dbReference>
<evidence type="ECO:0000313" key="7">
    <source>
        <dbReference type="EMBL" id="ERJ12442.1"/>
    </source>
</evidence>